<evidence type="ECO:0000313" key="7">
    <source>
        <dbReference type="Proteomes" id="UP000310108"/>
    </source>
</evidence>
<proteinExistence type="inferred from homology"/>
<sequence>MSDTLACQTLINGSCLCGAVKYTIAGGYALTVLCHCNSCRKFTGSSFGANSLVDRAADLTGLVVNQNLTVHDLESKISVYTASTAESGTSLARSFCSACGSSLFVANNALPNQVAVTSGSMDNVQGGHDADNDKMWKPKLEFFCKRKATWLATEGTVQRDSM</sequence>
<dbReference type="InterPro" id="IPR006913">
    <property type="entry name" value="CENP-V/GFA"/>
</dbReference>
<keyword evidence="2" id="KW-0479">Metal-binding</keyword>
<dbReference type="InterPro" id="IPR011057">
    <property type="entry name" value="Mss4-like_sf"/>
</dbReference>
<evidence type="ECO:0000313" key="6">
    <source>
        <dbReference type="EMBL" id="TKW57861.1"/>
    </source>
</evidence>
<comment type="similarity">
    <text evidence="1">Belongs to the Gfa family.</text>
</comment>
<dbReference type="Pfam" id="PF04828">
    <property type="entry name" value="GFA"/>
    <property type="match status" value="1"/>
</dbReference>
<evidence type="ECO:0000256" key="4">
    <source>
        <dbReference type="ARBA" id="ARBA00023239"/>
    </source>
</evidence>
<gene>
    <name evidence="6" type="ORF">CTA1_9816</name>
</gene>
<name>A0A4U6XQ17_9PEZI</name>
<keyword evidence="4" id="KW-0456">Lyase</keyword>
<dbReference type="PANTHER" id="PTHR33337">
    <property type="entry name" value="GFA DOMAIN-CONTAINING PROTEIN"/>
    <property type="match status" value="1"/>
</dbReference>
<organism evidence="6 7">
    <name type="scientific">Colletotrichum tanaceti</name>
    <dbReference type="NCBI Taxonomy" id="1306861"/>
    <lineage>
        <taxon>Eukaryota</taxon>
        <taxon>Fungi</taxon>
        <taxon>Dikarya</taxon>
        <taxon>Ascomycota</taxon>
        <taxon>Pezizomycotina</taxon>
        <taxon>Sordariomycetes</taxon>
        <taxon>Hypocreomycetidae</taxon>
        <taxon>Glomerellales</taxon>
        <taxon>Glomerellaceae</taxon>
        <taxon>Colletotrichum</taxon>
        <taxon>Colletotrichum destructivum species complex</taxon>
    </lineage>
</organism>
<evidence type="ECO:0000256" key="1">
    <source>
        <dbReference type="ARBA" id="ARBA00005495"/>
    </source>
</evidence>
<evidence type="ECO:0000256" key="2">
    <source>
        <dbReference type="ARBA" id="ARBA00022723"/>
    </source>
</evidence>
<protein>
    <recommendedName>
        <fullName evidence="5">CENP-V/GFA domain-containing protein</fullName>
    </recommendedName>
</protein>
<reference evidence="6 7" key="1">
    <citation type="journal article" date="2019" name="PLoS ONE">
        <title>Comparative genome analysis indicates high evolutionary potential of pathogenicity genes in Colletotrichum tanaceti.</title>
        <authorList>
            <person name="Lelwala R.V."/>
            <person name="Korhonen P.K."/>
            <person name="Young N.D."/>
            <person name="Scott J.B."/>
            <person name="Ades P.A."/>
            <person name="Gasser R.B."/>
            <person name="Taylor P.W.J."/>
        </authorList>
    </citation>
    <scope>NUCLEOTIDE SEQUENCE [LARGE SCALE GENOMIC DNA]</scope>
    <source>
        <strain evidence="6">BRIP57314</strain>
    </source>
</reference>
<keyword evidence="7" id="KW-1185">Reference proteome</keyword>
<dbReference type="Gene3D" id="3.90.1590.10">
    <property type="entry name" value="glutathione-dependent formaldehyde- activating enzyme (gfa)"/>
    <property type="match status" value="1"/>
</dbReference>
<dbReference type="SUPFAM" id="SSF51316">
    <property type="entry name" value="Mss4-like"/>
    <property type="match status" value="1"/>
</dbReference>
<evidence type="ECO:0000259" key="5">
    <source>
        <dbReference type="PROSITE" id="PS51891"/>
    </source>
</evidence>
<dbReference type="AlphaFoldDB" id="A0A4U6XQ17"/>
<keyword evidence="3" id="KW-0862">Zinc</keyword>
<dbReference type="EMBL" id="PJEX01000034">
    <property type="protein sequence ID" value="TKW57861.1"/>
    <property type="molecule type" value="Genomic_DNA"/>
</dbReference>
<comment type="caution">
    <text evidence="6">The sequence shown here is derived from an EMBL/GenBank/DDBJ whole genome shotgun (WGS) entry which is preliminary data.</text>
</comment>
<dbReference type="PROSITE" id="PS51891">
    <property type="entry name" value="CENP_V_GFA"/>
    <property type="match status" value="1"/>
</dbReference>
<accession>A0A4U6XQ17</accession>
<dbReference type="PANTHER" id="PTHR33337:SF39">
    <property type="entry name" value="DUF636 DOMAIN PROTEIN (AFU_ORTHOLOGUE AFUA_6G11530)"/>
    <property type="match status" value="1"/>
</dbReference>
<evidence type="ECO:0000256" key="3">
    <source>
        <dbReference type="ARBA" id="ARBA00022833"/>
    </source>
</evidence>
<dbReference type="GO" id="GO:0046872">
    <property type="term" value="F:metal ion binding"/>
    <property type="evidence" value="ECO:0007669"/>
    <property type="project" value="UniProtKB-KW"/>
</dbReference>
<dbReference type="GO" id="GO:0016846">
    <property type="term" value="F:carbon-sulfur lyase activity"/>
    <property type="evidence" value="ECO:0007669"/>
    <property type="project" value="InterPro"/>
</dbReference>
<dbReference type="Proteomes" id="UP000310108">
    <property type="component" value="Unassembled WGS sequence"/>
</dbReference>
<feature type="domain" description="CENP-V/GFA" evidence="5">
    <location>
        <begin position="11"/>
        <end position="131"/>
    </location>
</feature>